<dbReference type="AlphaFoldDB" id="A0A5J5IIL4"/>
<dbReference type="RefSeq" id="WP_150412973.1">
    <property type="nucleotide sequence ID" value="NZ_VYQF01000001.1"/>
</dbReference>
<evidence type="ECO:0000313" key="1">
    <source>
        <dbReference type="EMBL" id="KAA9040885.1"/>
    </source>
</evidence>
<reference evidence="1 2" key="1">
    <citation type="submission" date="2019-09" db="EMBL/GenBank/DDBJ databases">
        <title>Draft genome sequence of Ginsengibacter sp. BR5-29.</title>
        <authorList>
            <person name="Im W.-T."/>
        </authorList>
    </citation>
    <scope>NUCLEOTIDE SEQUENCE [LARGE SCALE GENOMIC DNA]</scope>
    <source>
        <strain evidence="1 2">BR5-29</strain>
    </source>
</reference>
<name>A0A5J5IIL4_9BACT</name>
<proteinExistence type="predicted"/>
<gene>
    <name evidence="1" type="ORF">FW778_02265</name>
</gene>
<accession>A0A5J5IIL4</accession>
<dbReference type="Proteomes" id="UP000326903">
    <property type="component" value="Unassembled WGS sequence"/>
</dbReference>
<evidence type="ECO:0000313" key="2">
    <source>
        <dbReference type="Proteomes" id="UP000326903"/>
    </source>
</evidence>
<keyword evidence="2" id="KW-1185">Reference proteome</keyword>
<dbReference type="EMBL" id="VYQF01000001">
    <property type="protein sequence ID" value="KAA9040885.1"/>
    <property type="molecule type" value="Genomic_DNA"/>
</dbReference>
<organism evidence="1 2">
    <name type="scientific">Ginsengibacter hankyongi</name>
    <dbReference type="NCBI Taxonomy" id="2607284"/>
    <lineage>
        <taxon>Bacteria</taxon>
        <taxon>Pseudomonadati</taxon>
        <taxon>Bacteroidota</taxon>
        <taxon>Chitinophagia</taxon>
        <taxon>Chitinophagales</taxon>
        <taxon>Chitinophagaceae</taxon>
        <taxon>Ginsengibacter</taxon>
    </lineage>
</organism>
<protein>
    <submittedName>
        <fullName evidence="1">Uncharacterized protein</fullName>
    </submittedName>
</protein>
<sequence>MQVLRYQFCLRYRQPLYNALNSFISTLQLTHPYASNKEIINKPTDSHADYGNGVHALSDFA</sequence>
<comment type="caution">
    <text evidence="1">The sequence shown here is derived from an EMBL/GenBank/DDBJ whole genome shotgun (WGS) entry which is preliminary data.</text>
</comment>